<dbReference type="Proteomes" id="UP001186452">
    <property type="component" value="Unassembled WGS sequence"/>
</dbReference>
<proteinExistence type="predicted"/>
<protein>
    <submittedName>
        <fullName evidence="1">Uncharacterized protein</fullName>
    </submittedName>
</protein>
<organism evidence="1 2">
    <name type="scientific">Photobacterium rosenbergii</name>
    <dbReference type="NCBI Taxonomy" id="294936"/>
    <lineage>
        <taxon>Bacteria</taxon>
        <taxon>Pseudomonadati</taxon>
        <taxon>Pseudomonadota</taxon>
        <taxon>Gammaproteobacteria</taxon>
        <taxon>Vibrionales</taxon>
        <taxon>Vibrionaceae</taxon>
        <taxon>Photobacterium</taxon>
    </lineage>
</organism>
<evidence type="ECO:0000313" key="2">
    <source>
        <dbReference type="Proteomes" id="UP001186452"/>
    </source>
</evidence>
<evidence type="ECO:0000313" key="1">
    <source>
        <dbReference type="EMBL" id="MDV5168985.1"/>
    </source>
</evidence>
<gene>
    <name evidence="1" type="ORF">R2X38_08235</name>
</gene>
<dbReference type="EMBL" id="JAWJZI010000003">
    <property type="protein sequence ID" value="MDV5168985.1"/>
    <property type="molecule type" value="Genomic_DNA"/>
</dbReference>
<comment type="caution">
    <text evidence="1">The sequence shown here is derived from an EMBL/GenBank/DDBJ whole genome shotgun (WGS) entry which is preliminary data.</text>
</comment>
<accession>A0ABU3ZFV6</accession>
<dbReference type="RefSeq" id="WP_317521760.1">
    <property type="nucleotide sequence ID" value="NZ_JAWJZI010000003.1"/>
</dbReference>
<dbReference type="PROSITE" id="PS51257">
    <property type="entry name" value="PROKAR_LIPOPROTEIN"/>
    <property type="match status" value="1"/>
</dbReference>
<sequence>MIRVALTALSTVFLIACGGGSSSDSSDPTGVTMDEISVRTLGIDLVNLSGVTADFFIKESGGNSVLFDENNKVYTVNHVDSYYHSISWTTASPMSLDIGAQDTNSQTVQSVSEGNILNNGEKLWAIAWNDEGEMTLTSGVQDPAPIEDKYRLRLFAIEDVVVTVNSSAFSVINLSKGSFSNQIILDNCDNELILGANQRNICDLDIGKSYLLIVDGGNWLLAAEEDTTIN</sequence>
<name>A0ABU3ZFV6_9GAMM</name>
<keyword evidence="2" id="KW-1185">Reference proteome</keyword>
<reference evidence="1 2" key="1">
    <citation type="submission" date="2023-10" db="EMBL/GenBank/DDBJ databases">
        <title>Marine bacteria isolated from horseshoe crab.</title>
        <authorList>
            <person name="Cheng T.H."/>
        </authorList>
    </citation>
    <scope>NUCLEOTIDE SEQUENCE [LARGE SCALE GENOMIC DNA]</scope>
    <source>
        <strain evidence="1 2">HSC6</strain>
    </source>
</reference>